<dbReference type="InterPro" id="IPR017850">
    <property type="entry name" value="Alkaline_phosphatase_core_sf"/>
</dbReference>
<dbReference type="PANTHER" id="PTHR42693">
    <property type="entry name" value="ARYLSULFATASE FAMILY MEMBER"/>
    <property type="match status" value="1"/>
</dbReference>
<feature type="non-terminal residue" evidence="4">
    <location>
        <position position="54"/>
    </location>
</feature>
<dbReference type="InterPro" id="IPR000917">
    <property type="entry name" value="Sulfatase_N"/>
</dbReference>
<proteinExistence type="inferred from homology"/>
<dbReference type="PANTHER" id="PTHR42693:SF53">
    <property type="entry name" value="ENDO-4-O-SULFATASE"/>
    <property type="match status" value="1"/>
</dbReference>
<dbReference type="EMBL" id="UINC01164793">
    <property type="protein sequence ID" value="SVD65826.1"/>
    <property type="molecule type" value="Genomic_DNA"/>
</dbReference>
<protein>
    <recommendedName>
        <fullName evidence="3">Sulfatase N-terminal domain-containing protein</fullName>
    </recommendedName>
</protein>
<keyword evidence="2" id="KW-0378">Hydrolase</keyword>
<reference evidence="4" key="1">
    <citation type="submission" date="2018-05" db="EMBL/GenBank/DDBJ databases">
        <authorList>
            <person name="Lanie J.A."/>
            <person name="Ng W.-L."/>
            <person name="Kazmierczak K.M."/>
            <person name="Andrzejewski T.M."/>
            <person name="Davidsen T.M."/>
            <person name="Wayne K.J."/>
            <person name="Tettelin H."/>
            <person name="Glass J.I."/>
            <person name="Rusch D."/>
            <person name="Podicherti R."/>
            <person name="Tsui H.-C.T."/>
            <person name="Winkler M.E."/>
        </authorList>
    </citation>
    <scope>NUCLEOTIDE SEQUENCE</scope>
</reference>
<comment type="similarity">
    <text evidence="1">Belongs to the sulfatase family.</text>
</comment>
<dbReference type="InterPro" id="IPR050738">
    <property type="entry name" value="Sulfatase"/>
</dbReference>
<gene>
    <name evidence="4" type="ORF">METZ01_LOCUS418680</name>
</gene>
<dbReference type="AlphaFoldDB" id="A0A382X3P6"/>
<feature type="domain" description="Sulfatase N-terminal" evidence="3">
    <location>
        <begin position="5"/>
        <end position="54"/>
    </location>
</feature>
<dbReference type="Gene3D" id="3.40.720.10">
    <property type="entry name" value="Alkaline Phosphatase, subunit A"/>
    <property type="match status" value="1"/>
</dbReference>
<evidence type="ECO:0000256" key="2">
    <source>
        <dbReference type="ARBA" id="ARBA00022801"/>
    </source>
</evidence>
<name>A0A382X3P6_9ZZZZ</name>
<evidence type="ECO:0000259" key="3">
    <source>
        <dbReference type="Pfam" id="PF00884"/>
    </source>
</evidence>
<organism evidence="4">
    <name type="scientific">marine metagenome</name>
    <dbReference type="NCBI Taxonomy" id="408172"/>
    <lineage>
        <taxon>unclassified sequences</taxon>
        <taxon>metagenomes</taxon>
        <taxon>ecological metagenomes</taxon>
    </lineage>
</organism>
<dbReference type="Pfam" id="PF00884">
    <property type="entry name" value="Sulfatase"/>
    <property type="match status" value="1"/>
</dbReference>
<sequence>MGKKPNVIVVLVDDMGYSDLGSFGGEVKTPHLDLLAANGLRFTQNYNSARCCPS</sequence>
<evidence type="ECO:0000256" key="1">
    <source>
        <dbReference type="ARBA" id="ARBA00008779"/>
    </source>
</evidence>
<accession>A0A382X3P6</accession>
<evidence type="ECO:0000313" key="4">
    <source>
        <dbReference type="EMBL" id="SVD65826.1"/>
    </source>
</evidence>
<dbReference type="GO" id="GO:0004065">
    <property type="term" value="F:arylsulfatase activity"/>
    <property type="evidence" value="ECO:0007669"/>
    <property type="project" value="TreeGrafter"/>
</dbReference>
<dbReference type="SUPFAM" id="SSF53649">
    <property type="entry name" value="Alkaline phosphatase-like"/>
    <property type="match status" value="1"/>
</dbReference>